<feature type="compositionally biased region" description="Pro residues" evidence="1">
    <location>
        <begin position="15"/>
        <end position="46"/>
    </location>
</feature>
<name>A0AAV7XBI0_9NEOP</name>
<accession>A0AAV7XBI0</accession>
<evidence type="ECO:0000256" key="1">
    <source>
        <dbReference type="SAM" id="MobiDB-lite"/>
    </source>
</evidence>
<gene>
    <name evidence="2" type="ORF">ONE63_002216</name>
</gene>
<feature type="compositionally biased region" description="Basic residues" evidence="1">
    <location>
        <begin position="54"/>
        <end position="65"/>
    </location>
</feature>
<dbReference type="EMBL" id="JAPTSV010000012">
    <property type="protein sequence ID" value="KAJ1521877.1"/>
    <property type="molecule type" value="Genomic_DNA"/>
</dbReference>
<evidence type="ECO:0000313" key="2">
    <source>
        <dbReference type="EMBL" id="KAJ1521877.1"/>
    </source>
</evidence>
<proteinExistence type="predicted"/>
<dbReference type="AlphaFoldDB" id="A0AAV7XBI0"/>
<feature type="region of interest" description="Disordered" evidence="1">
    <location>
        <begin position="1"/>
        <end position="94"/>
    </location>
</feature>
<reference evidence="2" key="1">
    <citation type="submission" date="2022-12" db="EMBL/GenBank/DDBJ databases">
        <title>Chromosome-level genome assembly of the bean flower thrips Megalurothrips usitatus.</title>
        <authorList>
            <person name="Ma L."/>
            <person name="Liu Q."/>
            <person name="Li H."/>
            <person name="Cai W."/>
        </authorList>
    </citation>
    <scope>NUCLEOTIDE SEQUENCE</scope>
    <source>
        <strain evidence="2">Cailab_2022a</strain>
    </source>
</reference>
<keyword evidence="3" id="KW-1185">Reference proteome</keyword>
<dbReference type="Proteomes" id="UP001075354">
    <property type="component" value="Chromosome 12"/>
</dbReference>
<evidence type="ECO:0000313" key="3">
    <source>
        <dbReference type="Proteomes" id="UP001075354"/>
    </source>
</evidence>
<protein>
    <submittedName>
        <fullName evidence="2">Uncharacterized protein</fullName>
    </submittedName>
</protein>
<comment type="caution">
    <text evidence="2">The sequence shown here is derived from an EMBL/GenBank/DDBJ whole genome shotgun (WGS) entry which is preliminary data.</text>
</comment>
<sequence length="115" mass="12422">MRKRRGRESAEQVLPPQPPQPASAEPVQPPQPPQPASAEPVQPPQPASAEAPAGRKRRRGRRSRRRDADTGDLGLGSAVAPANFNPVVEFPNPLLCPLQSRRKLVEYSSSSSSSK</sequence>
<organism evidence="2 3">
    <name type="scientific">Megalurothrips usitatus</name>
    <name type="common">bean blossom thrips</name>
    <dbReference type="NCBI Taxonomy" id="439358"/>
    <lineage>
        <taxon>Eukaryota</taxon>
        <taxon>Metazoa</taxon>
        <taxon>Ecdysozoa</taxon>
        <taxon>Arthropoda</taxon>
        <taxon>Hexapoda</taxon>
        <taxon>Insecta</taxon>
        <taxon>Pterygota</taxon>
        <taxon>Neoptera</taxon>
        <taxon>Paraneoptera</taxon>
        <taxon>Thysanoptera</taxon>
        <taxon>Terebrantia</taxon>
        <taxon>Thripoidea</taxon>
        <taxon>Thripidae</taxon>
        <taxon>Megalurothrips</taxon>
    </lineage>
</organism>